<protein>
    <recommendedName>
        <fullName evidence="4">Flagellin</fullName>
    </recommendedName>
</protein>
<evidence type="ECO:0000256" key="4">
    <source>
        <dbReference type="RuleBase" id="RU362073"/>
    </source>
</evidence>
<evidence type="ECO:0000313" key="7">
    <source>
        <dbReference type="EMBL" id="HFC98140.1"/>
    </source>
</evidence>
<dbReference type="PANTHER" id="PTHR42792">
    <property type="entry name" value="FLAGELLIN"/>
    <property type="match status" value="1"/>
</dbReference>
<proteinExistence type="inferred from homology"/>
<dbReference type="InterPro" id="IPR046358">
    <property type="entry name" value="Flagellin_C"/>
</dbReference>
<dbReference type="InterPro" id="IPR001029">
    <property type="entry name" value="Flagellin_N"/>
</dbReference>
<comment type="similarity">
    <text evidence="1 4">Belongs to the bacterial flagellin family.</text>
</comment>
<comment type="function">
    <text evidence="4">Flagellin is the subunit protein which polymerizes to form the filaments of bacterial flagella.</text>
</comment>
<dbReference type="SUPFAM" id="SSF51161">
    <property type="entry name" value="Trimeric LpxA-like enzymes"/>
    <property type="match status" value="1"/>
</dbReference>
<dbReference type="InterPro" id="IPR042187">
    <property type="entry name" value="Flagellin_C_sub2"/>
</dbReference>
<feature type="domain" description="Flagellin C-terminal" evidence="6">
    <location>
        <begin position="908"/>
        <end position="993"/>
    </location>
</feature>
<dbReference type="SUPFAM" id="SSF64518">
    <property type="entry name" value="Phase 1 flagellin"/>
    <property type="match status" value="2"/>
</dbReference>
<dbReference type="InterPro" id="IPR011004">
    <property type="entry name" value="Trimer_LpxA-like_sf"/>
</dbReference>
<dbReference type="Gene3D" id="1.20.1330.10">
    <property type="entry name" value="f41 fragment of flagellin, N-terminal domain"/>
    <property type="match status" value="2"/>
</dbReference>
<comment type="caution">
    <text evidence="7">The sequence shown here is derived from an EMBL/GenBank/DDBJ whole genome shotgun (WGS) entry which is preliminary data.</text>
</comment>
<evidence type="ECO:0000256" key="1">
    <source>
        <dbReference type="ARBA" id="ARBA00005709"/>
    </source>
</evidence>
<keyword evidence="3 4" id="KW-0975">Bacterial flagellum</keyword>
<dbReference type="PRINTS" id="PR00207">
    <property type="entry name" value="FLAGELLIN"/>
</dbReference>
<dbReference type="PANTHER" id="PTHR42792:SF2">
    <property type="entry name" value="FLAGELLIN"/>
    <property type="match status" value="1"/>
</dbReference>
<dbReference type="Gene3D" id="2.160.10.10">
    <property type="entry name" value="Hexapeptide repeat proteins"/>
    <property type="match status" value="1"/>
</dbReference>
<evidence type="ECO:0000256" key="3">
    <source>
        <dbReference type="ARBA" id="ARBA00023143"/>
    </source>
</evidence>
<organism evidence="7">
    <name type="scientific">Thermosulfurimonas dismutans</name>
    <dbReference type="NCBI Taxonomy" id="999894"/>
    <lineage>
        <taxon>Bacteria</taxon>
        <taxon>Pseudomonadati</taxon>
        <taxon>Thermodesulfobacteriota</taxon>
        <taxon>Thermodesulfobacteria</taxon>
        <taxon>Thermodesulfobacteriales</taxon>
        <taxon>Thermodesulfobacteriaceae</taxon>
        <taxon>Thermosulfurimonas</taxon>
    </lineage>
</organism>
<dbReference type="InterPro" id="IPR010810">
    <property type="entry name" value="Flagellin_hook_IN_motif"/>
</dbReference>
<keyword evidence="2 4" id="KW-0964">Secreted</keyword>
<gene>
    <name evidence="7" type="ORF">ENJ40_06765</name>
</gene>
<sequence>MVMGLNINTNIAALKARQQLTKNAGLLQKSLERLSTGLRINWAADDAAGLAIADSLRATAKGLSQAIRNANEGISLIKVADGALIEYGNILATIKEKVTQAANGTQTAETRKALQRDINKLLQELNNIARTTEFNGQKILSGSFVNKKFQIGSASFVTTSLSIRSAETNAVGGTKTATINLNSIGPVQLTLTNASSGLSVTTEKIELLYNNNPDNGAGALANEINRYSGITGITAVAVVEVQSEPIQAGTITGLKINGVTIGDITVQAADADGALTNAINQKSLETGVTATVTEDGRLVLTSTDGRAIKVEADSGLGTVLGKAADELSTLGYVRVIQKGVADFQIEGVGGTGIGANFQVDSADTVTLDAKSTLEAGSTIAGRSYIEGGSIFGGDTYLLSTMRAEDNAIALKAGSVVGAHSVLARGTVVTGDVVVSGDTNPNNPDTVALQQDMLLKAGSVLKKGSVIGAGTVVYGSLAQALGVTDGTVIGNNGATLQSDVTLNTDIVLKYSTVTNSEIAAGSTIAAGSKLGADFDVGYVWNTAASSKTYDTATTAMTQRETLTADASLTFTADSSQSATVDFDGWDYIMAGTRVDYLATSGTPGSIVISLANGVNTYIHYRTQDGEGYLTGGQSITLDAANEYFEILDPVFLRDSLGATSNNLLTITLTGGTGTGTDQMKLSLKKGSYIDLDITLSGASVNSYTFYTATNGTAYAANFSEDTELLSGSKLINRNSKLAAGSVFGSEAYITGNDGGIGSVTTTEESVLQRSSVLQGLSTVAQGSVITTDDFQLRSDTTLQQDTLIGAGSTLKVGTKLAKGTVVQETLTLYTGADTNSTAVTVTAGTTLDQDLYVRGSDITLANDMILAEGSQIAADSVLSLKSLGEMGNVETWQLSDLNVLTYENAEISLTVVEAAISDIDGIRSELGSVQNQLESTVANISVTYTNTKAAEAAIRDVDFAEEVSNFTKMQVLMQAGTFALAQANTIPQMAIQLLQG</sequence>
<feature type="domain" description="Flagellin N-terminal" evidence="5">
    <location>
        <begin position="7"/>
        <end position="143"/>
    </location>
</feature>
<dbReference type="Proteomes" id="UP000886043">
    <property type="component" value="Unassembled WGS sequence"/>
</dbReference>
<dbReference type="Pfam" id="PF00700">
    <property type="entry name" value="Flagellin_C"/>
    <property type="match status" value="1"/>
</dbReference>
<comment type="subcellular location">
    <subcellularLocation>
        <location evidence="4">Secreted</location>
    </subcellularLocation>
    <subcellularLocation>
        <location evidence="4">Bacterial flagellum</location>
    </subcellularLocation>
</comment>
<dbReference type="Gene3D" id="6.10.10.10">
    <property type="entry name" value="Flagellar export chaperone, C-terminal domain"/>
    <property type="match status" value="1"/>
</dbReference>
<evidence type="ECO:0000259" key="6">
    <source>
        <dbReference type="Pfam" id="PF00700"/>
    </source>
</evidence>
<reference evidence="7" key="1">
    <citation type="journal article" date="2020" name="mSystems">
        <title>Genome- and Community-Level Interaction Insights into Carbon Utilization and Element Cycling Functions of Hydrothermarchaeota in Hydrothermal Sediment.</title>
        <authorList>
            <person name="Zhou Z."/>
            <person name="Liu Y."/>
            <person name="Xu W."/>
            <person name="Pan J."/>
            <person name="Luo Z.H."/>
            <person name="Li M."/>
        </authorList>
    </citation>
    <scope>NUCLEOTIDE SEQUENCE [LARGE SCALE GENOMIC DNA]</scope>
    <source>
        <strain evidence="7">HyVt-483</strain>
    </source>
</reference>
<dbReference type="Pfam" id="PF00669">
    <property type="entry name" value="Flagellin_N"/>
    <property type="match status" value="1"/>
</dbReference>
<dbReference type="AlphaFoldDB" id="A0A7C3GRR9"/>
<evidence type="ECO:0000256" key="2">
    <source>
        <dbReference type="ARBA" id="ARBA00022525"/>
    </source>
</evidence>
<dbReference type="GO" id="GO:0005198">
    <property type="term" value="F:structural molecule activity"/>
    <property type="evidence" value="ECO:0007669"/>
    <property type="project" value="UniProtKB-UniRule"/>
</dbReference>
<accession>A0A7C3GRR9</accession>
<dbReference type="GO" id="GO:0009288">
    <property type="term" value="C:bacterial-type flagellum"/>
    <property type="evidence" value="ECO:0007669"/>
    <property type="project" value="UniProtKB-SubCell"/>
</dbReference>
<dbReference type="GO" id="GO:0005576">
    <property type="term" value="C:extracellular region"/>
    <property type="evidence" value="ECO:0007669"/>
    <property type="project" value="UniProtKB-SubCell"/>
</dbReference>
<dbReference type="EMBL" id="DRMH01000085">
    <property type="protein sequence ID" value="HFC98140.1"/>
    <property type="molecule type" value="Genomic_DNA"/>
</dbReference>
<dbReference type="Gene3D" id="3.30.70.2120">
    <property type="match status" value="1"/>
</dbReference>
<evidence type="ECO:0000259" key="5">
    <source>
        <dbReference type="Pfam" id="PF00669"/>
    </source>
</evidence>
<name>A0A7C3GRR9_9BACT</name>
<dbReference type="Pfam" id="PF07196">
    <property type="entry name" value="Flagellin_IN"/>
    <property type="match status" value="1"/>
</dbReference>
<dbReference type="InterPro" id="IPR001492">
    <property type="entry name" value="Flagellin"/>
</dbReference>